<keyword evidence="2" id="KW-1133">Transmembrane helix</keyword>
<feature type="transmembrane region" description="Helical" evidence="2">
    <location>
        <begin position="82"/>
        <end position="108"/>
    </location>
</feature>
<dbReference type="Pfam" id="PF11239">
    <property type="entry name" value="DUF3040"/>
    <property type="match status" value="1"/>
</dbReference>
<dbReference type="EMBL" id="JAJNDB010000001">
    <property type="protein sequence ID" value="MCD2192237.1"/>
    <property type="molecule type" value="Genomic_DNA"/>
</dbReference>
<dbReference type="Proteomes" id="UP001199469">
    <property type="component" value="Unassembled WGS sequence"/>
</dbReference>
<keyword evidence="2" id="KW-0812">Transmembrane</keyword>
<organism evidence="3 4">
    <name type="scientific">Actinomycetospora endophytica</name>
    <dbReference type="NCBI Taxonomy" id="2291215"/>
    <lineage>
        <taxon>Bacteria</taxon>
        <taxon>Bacillati</taxon>
        <taxon>Actinomycetota</taxon>
        <taxon>Actinomycetes</taxon>
        <taxon>Pseudonocardiales</taxon>
        <taxon>Pseudonocardiaceae</taxon>
        <taxon>Actinomycetospora</taxon>
    </lineage>
</organism>
<dbReference type="InterPro" id="IPR021401">
    <property type="entry name" value="DUF3040"/>
</dbReference>
<dbReference type="RefSeq" id="WP_230729923.1">
    <property type="nucleotide sequence ID" value="NZ_JAJNDB010000001.1"/>
</dbReference>
<keyword evidence="2" id="KW-0472">Membrane</keyword>
<evidence type="ECO:0000313" key="3">
    <source>
        <dbReference type="EMBL" id="MCD2192237.1"/>
    </source>
</evidence>
<feature type="compositionally biased region" description="Acidic residues" evidence="1">
    <location>
        <begin position="1"/>
        <end position="11"/>
    </location>
</feature>
<protein>
    <submittedName>
        <fullName evidence="3">DUF3040 domain-containing protein</fullName>
    </submittedName>
</protein>
<sequence>MHPGDQADEEPTSEKDTRPGRGPVDRRFAAIIGALRTEDPRFARRVSEARRLRSGQIMMLVGFLATLLLGVVPLALGVQTQITVLLTFGAIGIAFVPVIVPPMVGLMLGRMRPAW</sequence>
<keyword evidence="4" id="KW-1185">Reference proteome</keyword>
<evidence type="ECO:0000313" key="4">
    <source>
        <dbReference type="Proteomes" id="UP001199469"/>
    </source>
</evidence>
<feature type="region of interest" description="Disordered" evidence="1">
    <location>
        <begin position="1"/>
        <end position="24"/>
    </location>
</feature>
<evidence type="ECO:0000256" key="1">
    <source>
        <dbReference type="SAM" id="MobiDB-lite"/>
    </source>
</evidence>
<reference evidence="3 4" key="1">
    <citation type="submission" date="2021-11" db="EMBL/GenBank/DDBJ databases">
        <title>Draft genome sequence of Actinomycetospora sp. SF1 isolated from the rhizosphere soil.</title>
        <authorList>
            <person name="Duangmal K."/>
            <person name="Chantavorakit T."/>
        </authorList>
    </citation>
    <scope>NUCLEOTIDE SEQUENCE [LARGE SCALE GENOMIC DNA]</scope>
    <source>
        <strain evidence="3 4">TBRC 5722</strain>
    </source>
</reference>
<proteinExistence type="predicted"/>
<accession>A0ABS8P1U8</accession>
<name>A0ABS8P1U8_9PSEU</name>
<feature type="transmembrane region" description="Helical" evidence="2">
    <location>
        <begin position="57"/>
        <end position="76"/>
    </location>
</feature>
<gene>
    <name evidence="3" type="ORF">LQ327_02355</name>
</gene>
<feature type="compositionally biased region" description="Basic and acidic residues" evidence="1">
    <location>
        <begin position="12"/>
        <end position="24"/>
    </location>
</feature>
<evidence type="ECO:0000256" key="2">
    <source>
        <dbReference type="SAM" id="Phobius"/>
    </source>
</evidence>
<comment type="caution">
    <text evidence="3">The sequence shown here is derived from an EMBL/GenBank/DDBJ whole genome shotgun (WGS) entry which is preliminary data.</text>
</comment>